<dbReference type="CDD" id="cd00397">
    <property type="entry name" value="DNA_BRE_C"/>
    <property type="match status" value="1"/>
</dbReference>
<reference evidence="3 4" key="1">
    <citation type="submission" date="2021-03" db="EMBL/GenBank/DDBJ databases">
        <title>Haloterrigena longa sp. nov. and Haloterrigena limicola sp. nov., extremely halophilic archaea isolated from a salt lake.</title>
        <authorList>
            <person name="Henglin C."/>
        </authorList>
    </citation>
    <scope>NUCLEOTIDE SEQUENCE [LARGE SCALE GENOMIC DNA]</scope>
    <source>
        <strain evidence="3 4">KZCA68</strain>
    </source>
</reference>
<dbReference type="InterPro" id="IPR013762">
    <property type="entry name" value="Integrase-like_cat_sf"/>
</dbReference>
<accession>A0A8A2VJ19</accession>
<dbReference type="EMBL" id="CP071462">
    <property type="protein sequence ID" value="QSX00456.1"/>
    <property type="molecule type" value="Genomic_DNA"/>
</dbReference>
<evidence type="ECO:0000259" key="2">
    <source>
        <dbReference type="PROSITE" id="PS51898"/>
    </source>
</evidence>
<dbReference type="PANTHER" id="PTHR30349">
    <property type="entry name" value="PHAGE INTEGRASE-RELATED"/>
    <property type="match status" value="1"/>
</dbReference>
<dbReference type="InterPro" id="IPR002104">
    <property type="entry name" value="Integrase_catalytic"/>
</dbReference>
<sequence>MANADPREEVDTLRKRLEGSGEDRRYVQFDVDRHHLLKMSDNIRLTPSQIGEHRHLKLLRHCTRMAQVSTPPSIEDFEDNDEAVDAGVENNDDVDRLLEEHGLLGLALEYRAAAEAIVRWIHNEYTNEHTNQDYRTALRSFGRYRLKRDEPPESLHWIPTGTSNDFNPVPSERDLLRFEEDIQPMLDACRNPRDRALIAVQFEAGLRGGELWNLRIGDIFDSDHSVGIHSDGKRGEKPVHLIMSVPYLQKWLNEHPTGDDDQAYLWTKLDSPGRPSRSTWYGYFKGPAKRAGVTKDVHPTNLRKSNTRWLIKLGMSTARIEDRQGRKRGSEHTARYLARFGAESNERAYAKLHGIEVDEEEDENEVGPVECPRCHRETPRHEDFCVWCHHALSFEATEDVDNLQDDMFTAAGEADESQFNDLEEARRLISENPALRRVLLNE</sequence>
<dbReference type="GO" id="GO:0006310">
    <property type="term" value="P:DNA recombination"/>
    <property type="evidence" value="ECO:0007669"/>
    <property type="project" value="UniProtKB-KW"/>
</dbReference>
<evidence type="ECO:0000256" key="1">
    <source>
        <dbReference type="ARBA" id="ARBA00023172"/>
    </source>
</evidence>
<keyword evidence="4" id="KW-1185">Reference proteome</keyword>
<dbReference type="SUPFAM" id="SSF56349">
    <property type="entry name" value="DNA breaking-rejoining enzymes"/>
    <property type="match status" value="1"/>
</dbReference>
<proteinExistence type="predicted"/>
<dbReference type="Pfam" id="PF00589">
    <property type="entry name" value="Phage_integrase"/>
    <property type="match status" value="1"/>
</dbReference>
<dbReference type="GO" id="GO:0015074">
    <property type="term" value="P:DNA integration"/>
    <property type="evidence" value="ECO:0007669"/>
    <property type="project" value="InterPro"/>
</dbReference>
<dbReference type="InterPro" id="IPR050090">
    <property type="entry name" value="Tyrosine_recombinase_XerCD"/>
</dbReference>
<dbReference type="PROSITE" id="PS51898">
    <property type="entry name" value="TYR_RECOMBINASE"/>
    <property type="match status" value="1"/>
</dbReference>
<protein>
    <submittedName>
        <fullName evidence="3">Tyrosine-type recombinase/integrase</fullName>
    </submittedName>
</protein>
<evidence type="ECO:0000313" key="3">
    <source>
        <dbReference type="EMBL" id="QSX00456.1"/>
    </source>
</evidence>
<dbReference type="Gene3D" id="1.10.443.10">
    <property type="entry name" value="Intergrase catalytic core"/>
    <property type="match status" value="1"/>
</dbReference>
<organism evidence="3 4">
    <name type="scientific">Haloterrigena alkaliphila</name>
    <dbReference type="NCBI Taxonomy" id="2816475"/>
    <lineage>
        <taxon>Archaea</taxon>
        <taxon>Methanobacteriati</taxon>
        <taxon>Methanobacteriota</taxon>
        <taxon>Stenosarchaea group</taxon>
        <taxon>Halobacteria</taxon>
        <taxon>Halobacteriales</taxon>
        <taxon>Natrialbaceae</taxon>
        <taxon>Haloterrigena</taxon>
    </lineage>
</organism>
<dbReference type="Proteomes" id="UP000663203">
    <property type="component" value="Chromosome"/>
</dbReference>
<evidence type="ECO:0000313" key="4">
    <source>
        <dbReference type="Proteomes" id="UP000663203"/>
    </source>
</evidence>
<dbReference type="KEGG" id="hakz:J0X25_05675"/>
<dbReference type="RefSeq" id="WP_207290174.1">
    <property type="nucleotide sequence ID" value="NZ_CP071462.1"/>
</dbReference>
<dbReference type="GeneID" id="63186774"/>
<dbReference type="PANTHER" id="PTHR30349:SF87">
    <property type="entry name" value="TRANSPOSASE A"/>
    <property type="match status" value="1"/>
</dbReference>
<dbReference type="GO" id="GO:0003677">
    <property type="term" value="F:DNA binding"/>
    <property type="evidence" value="ECO:0007669"/>
    <property type="project" value="InterPro"/>
</dbReference>
<feature type="domain" description="Tyr recombinase" evidence="2">
    <location>
        <begin position="171"/>
        <end position="350"/>
    </location>
</feature>
<keyword evidence="1" id="KW-0233">DNA recombination</keyword>
<name>A0A8A2VJ19_9EURY</name>
<dbReference type="InterPro" id="IPR011010">
    <property type="entry name" value="DNA_brk_join_enz"/>
</dbReference>
<dbReference type="AlphaFoldDB" id="A0A8A2VJ19"/>
<gene>
    <name evidence="3" type="ORF">J0X25_05675</name>
</gene>